<evidence type="ECO:0000313" key="2">
    <source>
        <dbReference type="Proteomes" id="UP000242287"/>
    </source>
</evidence>
<keyword evidence="2" id="KW-1185">Reference proteome</keyword>
<evidence type="ECO:0000313" key="1">
    <source>
        <dbReference type="EMBL" id="PFH49991.1"/>
    </source>
</evidence>
<accession>A0A2A9NNT4</accession>
<proteinExistence type="predicted"/>
<organism evidence="1 2">
    <name type="scientific">Amanita thiersii Skay4041</name>
    <dbReference type="NCBI Taxonomy" id="703135"/>
    <lineage>
        <taxon>Eukaryota</taxon>
        <taxon>Fungi</taxon>
        <taxon>Dikarya</taxon>
        <taxon>Basidiomycota</taxon>
        <taxon>Agaricomycotina</taxon>
        <taxon>Agaricomycetes</taxon>
        <taxon>Agaricomycetidae</taxon>
        <taxon>Agaricales</taxon>
        <taxon>Pluteineae</taxon>
        <taxon>Amanitaceae</taxon>
        <taxon>Amanita</taxon>
    </lineage>
</organism>
<reference evidence="1 2" key="1">
    <citation type="submission" date="2014-02" db="EMBL/GenBank/DDBJ databases">
        <title>Transposable element dynamics among asymbiotic and ectomycorrhizal Amanita fungi.</title>
        <authorList>
            <consortium name="DOE Joint Genome Institute"/>
            <person name="Hess J."/>
            <person name="Skrede I."/>
            <person name="Wolfe B."/>
            <person name="LaButti K."/>
            <person name="Ohm R.A."/>
            <person name="Grigoriev I.V."/>
            <person name="Pringle A."/>
        </authorList>
    </citation>
    <scope>NUCLEOTIDE SEQUENCE [LARGE SCALE GENOMIC DNA]</scope>
    <source>
        <strain evidence="1 2">SKay4041</strain>
    </source>
</reference>
<sequence>MTKVTIEELWTRENFVSGLKRGNQPQHYTPQHVPHQKLEIQWNSWDILSSRKDKPTKPNAKLYPRVNELCRIVMDRKMVVPSPFKRGDVVTIVDILSANSTPFKSRQSIAYNTSLRETNQIVNTAIYVVTTMKQIVDTYIVDKWVPATELQLIPMSTVL</sequence>
<gene>
    <name evidence="1" type="ORF">AMATHDRAFT_48254</name>
</gene>
<name>A0A2A9NNT4_9AGAR</name>
<dbReference type="EMBL" id="KZ302014">
    <property type="protein sequence ID" value="PFH49991.1"/>
    <property type="molecule type" value="Genomic_DNA"/>
</dbReference>
<dbReference type="Proteomes" id="UP000242287">
    <property type="component" value="Unassembled WGS sequence"/>
</dbReference>
<protein>
    <submittedName>
        <fullName evidence="1">Uncharacterized protein</fullName>
    </submittedName>
</protein>
<dbReference type="AlphaFoldDB" id="A0A2A9NNT4"/>